<dbReference type="InterPro" id="IPR005471">
    <property type="entry name" value="Tscrpt_reg_IclR_N"/>
</dbReference>
<keyword evidence="3" id="KW-0804">Transcription</keyword>
<dbReference type="SUPFAM" id="SSF55781">
    <property type="entry name" value="GAF domain-like"/>
    <property type="match status" value="1"/>
</dbReference>
<organism evidence="6 9">
    <name type="scientific">Enterococcus gallinarum</name>
    <dbReference type="NCBI Taxonomy" id="1353"/>
    <lineage>
        <taxon>Bacteria</taxon>
        <taxon>Bacillati</taxon>
        <taxon>Bacillota</taxon>
        <taxon>Bacilli</taxon>
        <taxon>Lactobacillales</taxon>
        <taxon>Enterococcaceae</taxon>
        <taxon>Enterococcus</taxon>
    </lineage>
</organism>
<dbReference type="Proteomes" id="UP000516696">
    <property type="component" value="Chromosome"/>
</dbReference>
<evidence type="ECO:0000259" key="4">
    <source>
        <dbReference type="PROSITE" id="PS51077"/>
    </source>
</evidence>
<dbReference type="Gene3D" id="3.30.450.40">
    <property type="match status" value="1"/>
</dbReference>
<evidence type="ECO:0000256" key="2">
    <source>
        <dbReference type="ARBA" id="ARBA00023125"/>
    </source>
</evidence>
<evidence type="ECO:0000313" key="8">
    <source>
        <dbReference type="Proteomes" id="UP000516696"/>
    </source>
</evidence>
<evidence type="ECO:0000313" key="9">
    <source>
        <dbReference type="Proteomes" id="UP001183682"/>
    </source>
</evidence>
<dbReference type="SUPFAM" id="SSF46785">
    <property type="entry name" value="Winged helix' DNA-binding domain"/>
    <property type="match status" value="1"/>
</dbReference>
<protein>
    <submittedName>
        <fullName evidence="6">IclR family transcriptional regulator</fullName>
    </submittedName>
</protein>
<feature type="domain" description="IclR-ED" evidence="5">
    <location>
        <begin position="69"/>
        <end position="250"/>
    </location>
</feature>
<reference evidence="7 8" key="1">
    <citation type="submission" date="2020-03" db="EMBL/GenBank/DDBJ databases">
        <title>Characterization of ganglioside-mimicking enterococci.</title>
        <authorList>
            <person name="Patry R.T."/>
            <person name="Nothaft H."/>
            <person name="Bridger R."/>
            <person name="Shajahan A."/>
            <person name="Huynh S."/>
            <person name="Sanchez S."/>
            <person name="Azadi P."/>
            <person name="Cooper K."/>
            <person name="Miller W.G."/>
            <person name="Parker C.T."/>
            <person name="Wells L."/>
            <person name="Szymanski C.M."/>
        </authorList>
    </citation>
    <scope>NUCLEOTIDE SEQUENCE [LARGE SCALE GENOMIC DNA]</scope>
    <source>
        <strain evidence="7 8">EGM181</strain>
    </source>
</reference>
<dbReference type="InterPro" id="IPR036390">
    <property type="entry name" value="WH_DNA-bd_sf"/>
</dbReference>
<dbReference type="Pfam" id="PF01614">
    <property type="entry name" value="IclR_C"/>
    <property type="match status" value="1"/>
</dbReference>
<evidence type="ECO:0000256" key="1">
    <source>
        <dbReference type="ARBA" id="ARBA00023015"/>
    </source>
</evidence>
<proteinExistence type="predicted"/>
<keyword evidence="1" id="KW-0805">Transcription regulation</keyword>
<name>A0AAE4HPX3_ENTGA</name>
<sequence length="250" mass="28320">MQMTKPYGTVLIKAAKIMDYLAEEPNKSLQEIAAATDLTNSTALKILETLQLIGYVAKDKQKEYRLGSKLVKYANKNIQELDLVEISLPFLEELQEKADETIHLGVLTANEILYVNKLEPQNQTIRMSSKVGISRPLYSSAMGKAVLAEFDETSYEAYLDETPLQPYTENTITNVLKLNQELREVRQLKIAFDDEEMEKEIFCIGAALLKDEEIVGAFSVSLPKYRLTESYKQTLLQEIRATKDKIEAAI</sequence>
<dbReference type="RefSeq" id="WP_029486913.1">
    <property type="nucleotide sequence ID" value="NZ_BSYC01000002.1"/>
</dbReference>
<dbReference type="Gene3D" id="1.10.10.10">
    <property type="entry name" value="Winged helix-like DNA-binding domain superfamily/Winged helix DNA-binding domain"/>
    <property type="match status" value="1"/>
</dbReference>
<dbReference type="PANTHER" id="PTHR30136:SF35">
    <property type="entry name" value="HTH-TYPE TRANSCRIPTIONAL REGULATOR RV1719"/>
    <property type="match status" value="1"/>
</dbReference>
<dbReference type="InterPro" id="IPR036388">
    <property type="entry name" value="WH-like_DNA-bd_sf"/>
</dbReference>
<dbReference type="Pfam" id="PF09339">
    <property type="entry name" value="HTH_IclR"/>
    <property type="match status" value="1"/>
</dbReference>
<dbReference type="InterPro" id="IPR050707">
    <property type="entry name" value="HTH_MetabolicPath_Reg"/>
</dbReference>
<dbReference type="GO" id="GO:0045892">
    <property type="term" value="P:negative regulation of DNA-templated transcription"/>
    <property type="evidence" value="ECO:0007669"/>
    <property type="project" value="UniProtKB-ARBA"/>
</dbReference>
<evidence type="ECO:0000259" key="5">
    <source>
        <dbReference type="PROSITE" id="PS51078"/>
    </source>
</evidence>
<gene>
    <name evidence="7" type="ORF">EGM181_08355</name>
    <name evidence="6" type="ORF">P7E30_03685</name>
</gene>
<dbReference type="Proteomes" id="UP001183682">
    <property type="component" value="Unassembled WGS sequence"/>
</dbReference>
<dbReference type="PROSITE" id="PS51077">
    <property type="entry name" value="HTH_ICLR"/>
    <property type="match status" value="1"/>
</dbReference>
<reference evidence="6" key="2">
    <citation type="submission" date="2023-03" db="EMBL/GenBank/DDBJ databases">
        <authorList>
            <person name="Shen W."/>
            <person name="Cai J."/>
        </authorList>
    </citation>
    <scope>NUCLEOTIDE SEQUENCE</scope>
    <source>
        <strain evidence="6">K69-2</strain>
    </source>
</reference>
<dbReference type="GO" id="GO:0003677">
    <property type="term" value="F:DNA binding"/>
    <property type="evidence" value="ECO:0007669"/>
    <property type="project" value="UniProtKB-KW"/>
</dbReference>
<dbReference type="InterPro" id="IPR029016">
    <property type="entry name" value="GAF-like_dom_sf"/>
</dbReference>
<dbReference type="PANTHER" id="PTHR30136">
    <property type="entry name" value="HELIX-TURN-HELIX TRANSCRIPTIONAL REGULATOR, ICLR FAMILY"/>
    <property type="match status" value="1"/>
</dbReference>
<dbReference type="GO" id="GO:0003700">
    <property type="term" value="F:DNA-binding transcription factor activity"/>
    <property type="evidence" value="ECO:0007669"/>
    <property type="project" value="TreeGrafter"/>
</dbReference>
<keyword evidence="2" id="KW-0238">DNA-binding</keyword>
<dbReference type="InterPro" id="IPR014757">
    <property type="entry name" value="Tscrpt_reg_IclR_C"/>
</dbReference>
<dbReference type="SMART" id="SM00346">
    <property type="entry name" value="HTH_ICLR"/>
    <property type="match status" value="1"/>
</dbReference>
<dbReference type="EMBL" id="CP050485">
    <property type="protein sequence ID" value="QOG29134.1"/>
    <property type="molecule type" value="Genomic_DNA"/>
</dbReference>
<feature type="domain" description="HTH iclR-type" evidence="4">
    <location>
        <begin position="8"/>
        <end position="68"/>
    </location>
</feature>
<accession>A0AAE4HPX3</accession>
<dbReference type="GeneID" id="93223943"/>
<evidence type="ECO:0000313" key="7">
    <source>
        <dbReference type="EMBL" id="QOG29134.1"/>
    </source>
</evidence>
<dbReference type="EMBL" id="JARPZN010000002">
    <property type="protein sequence ID" value="MDT2689310.1"/>
    <property type="molecule type" value="Genomic_DNA"/>
</dbReference>
<dbReference type="PROSITE" id="PS51078">
    <property type="entry name" value="ICLR_ED"/>
    <property type="match status" value="1"/>
</dbReference>
<dbReference type="AlphaFoldDB" id="A0AAE4HPX3"/>
<evidence type="ECO:0000313" key="6">
    <source>
        <dbReference type="EMBL" id="MDT2689310.1"/>
    </source>
</evidence>
<evidence type="ECO:0000256" key="3">
    <source>
        <dbReference type="ARBA" id="ARBA00023163"/>
    </source>
</evidence>